<keyword evidence="1" id="KW-0472">Membrane</keyword>
<dbReference type="AlphaFoldDB" id="A0AAD9B8P5"/>
<evidence type="ECO:0000313" key="3">
    <source>
        <dbReference type="Proteomes" id="UP001228049"/>
    </source>
</evidence>
<dbReference type="Proteomes" id="UP001228049">
    <property type="component" value="Unassembled WGS sequence"/>
</dbReference>
<evidence type="ECO:0000313" key="2">
    <source>
        <dbReference type="EMBL" id="KAK1878188.1"/>
    </source>
</evidence>
<dbReference type="EMBL" id="JASDAP010000027">
    <property type="protein sequence ID" value="KAK1878188.1"/>
    <property type="molecule type" value="Genomic_DNA"/>
</dbReference>
<comment type="caution">
    <text evidence="2">The sequence shown here is derived from an EMBL/GenBank/DDBJ whole genome shotgun (WGS) entry which is preliminary data.</text>
</comment>
<keyword evidence="1" id="KW-1133">Transmembrane helix</keyword>
<evidence type="ECO:0000256" key="1">
    <source>
        <dbReference type="SAM" id="Phobius"/>
    </source>
</evidence>
<reference evidence="2" key="1">
    <citation type="submission" date="2023-04" db="EMBL/GenBank/DDBJ databases">
        <title>Chromosome-level genome of Chaenocephalus aceratus.</title>
        <authorList>
            <person name="Park H."/>
        </authorList>
    </citation>
    <scope>NUCLEOTIDE SEQUENCE</scope>
    <source>
        <strain evidence="2">DE</strain>
        <tissue evidence="2">Muscle</tissue>
    </source>
</reference>
<name>A0AAD9B8P5_DISEL</name>
<protein>
    <submittedName>
        <fullName evidence="2">Integrin beta-6</fullName>
    </submittedName>
</protein>
<keyword evidence="3" id="KW-1185">Reference proteome</keyword>
<dbReference type="GO" id="GO:0007229">
    <property type="term" value="P:integrin-mediated signaling pathway"/>
    <property type="evidence" value="ECO:0007669"/>
    <property type="project" value="UniProtKB-KW"/>
</dbReference>
<gene>
    <name evidence="2" type="ORF">KUDE01_003495</name>
</gene>
<keyword evidence="2" id="KW-0401">Integrin</keyword>
<accession>A0AAD9B8P5</accession>
<sequence>MSLLPKCPHLSSSSASIETFPVKTTAEGYTFPFSCPAEDVHVYQNKSKIAVSVDGPRPYDYSDEVKSMTSDSVTTRHCRDLQIQCFFTGENKFLTEICVDYKVTKEPEEPEKQDEPDPTFSPKNLIVALFVVVGLIVIIVVLFCWKKKQYCARKASQFSTYLRSCLRITKREGAQTPCRNGFQENIAGDLEGQQLNGDISMDREADGRSAPVSSLDHNLSCEGVQPTKK</sequence>
<keyword evidence="1" id="KW-0812">Transmembrane</keyword>
<proteinExistence type="predicted"/>
<feature type="transmembrane region" description="Helical" evidence="1">
    <location>
        <begin position="125"/>
        <end position="145"/>
    </location>
</feature>
<organism evidence="2 3">
    <name type="scientific">Dissostichus eleginoides</name>
    <name type="common">Patagonian toothfish</name>
    <name type="synonym">Dissostichus amissus</name>
    <dbReference type="NCBI Taxonomy" id="100907"/>
    <lineage>
        <taxon>Eukaryota</taxon>
        <taxon>Metazoa</taxon>
        <taxon>Chordata</taxon>
        <taxon>Craniata</taxon>
        <taxon>Vertebrata</taxon>
        <taxon>Euteleostomi</taxon>
        <taxon>Actinopterygii</taxon>
        <taxon>Neopterygii</taxon>
        <taxon>Teleostei</taxon>
        <taxon>Neoteleostei</taxon>
        <taxon>Acanthomorphata</taxon>
        <taxon>Eupercaria</taxon>
        <taxon>Perciformes</taxon>
        <taxon>Notothenioidei</taxon>
        <taxon>Nototheniidae</taxon>
        <taxon>Dissostichus</taxon>
    </lineage>
</organism>